<dbReference type="NCBIfam" id="NF045682">
    <property type="entry name" value="DVU0772_fam"/>
    <property type="match status" value="1"/>
</dbReference>
<dbReference type="RefSeq" id="WP_207690861.1">
    <property type="nucleotide sequence ID" value="NZ_CP061799.1"/>
</dbReference>
<protein>
    <submittedName>
        <fullName evidence="1">Uncharacterized protein</fullName>
    </submittedName>
</protein>
<keyword evidence="2" id="KW-1185">Reference proteome</keyword>
<evidence type="ECO:0000313" key="2">
    <source>
        <dbReference type="Proteomes" id="UP000663720"/>
    </source>
</evidence>
<evidence type="ECO:0000313" key="1">
    <source>
        <dbReference type="EMBL" id="QTA79071.1"/>
    </source>
</evidence>
<dbReference type="InterPro" id="IPR059223">
    <property type="entry name" value="DVU0772-like"/>
</dbReference>
<sequence>MNLDDIKKNSSLVNAIDWDMTPEEAVRLYLEWGCNWARSNYVIRSKNDTSHYFVVNTWKKRPVIYFIKRNSEEAVELAEINMPEELENDFMESVGNHKGVFSIEGNVKKWLKDQLTA</sequence>
<name>A0A975B5B2_9BACT</name>
<dbReference type="Proteomes" id="UP000663720">
    <property type="component" value="Chromosome"/>
</dbReference>
<proteinExistence type="predicted"/>
<reference evidence="1" key="1">
    <citation type="journal article" date="2021" name="Microb. Physiol.">
        <title>Proteogenomic Insights into the Physiology of Marine, Sulfate-Reducing, Filamentous Desulfonema limicola and Desulfonema magnum.</title>
        <authorList>
            <person name="Schnaars V."/>
            <person name="Wohlbrand L."/>
            <person name="Scheve S."/>
            <person name="Hinrichs C."/>
            <person name="Reinhardt R."/>
            <person name="Rabus R."/>
        </authorList>
    </citation>
    <scope>NUCLEOTIDE SEQUENCE</scope>
    <source>
        <strain evidence="1">5ac10</strain>
    </source>
</reference>
<dbReference type="AlphaFoldDB" id="A0A975B5B2"/>
<gene>
    <name evidence="1" type="ORF">dnl_13200</name>
</gene>
<dbReference type="EMBL" id="CP061799">
    <property type="protein sequence ID" value="QTA79071.1"/>
    <property type="molecule type" value="Genomic_DNA"/>
</dbReference>
<organism evidence="1 2">
    <name type="scientific">Desulfonema limicola</name>
    <dbReference type="NCBI Taxonomy" id="45656"/>
    <lineage>
        <taxon>Bacteria</taxon>
        <taxon>Pseudomonadati</taxon>
        <taxon>Thermodesulfobacteriota</taxon>
        <taxon>Desulfobacteria</taxon>
        <taxon>Desulfobacterales</taxon>
        <taxon>Desulfococcaceae</taxon>
        <taxon>Desulfonema</taxon>
    </lineage>
</organism>
<dbReference type="KEGG" id="dli:dnl_13200"/>
<accession>A0A975B5B2</accession>